<dbReference type="InterPro" id="IPR010982">
    <property type="entry name" value="Lambda_DNA-bd_dom_sf"/>
</dbReference>
<accession>A0ABU1J468</accession>
<proteinExistence type="predicted"/>
<keyword evidence="3" id="KW-1185">Reference proteome</keyword>
<dbReference type="EMBL" id="JAVDQH010000026">
    <property type="protein sequence ID" value="MDR6246300.1"/>
    <property type="molecule type" value="Genomic_DNA"/>
</dbReference>
<dbReference type="PROSITE" id="PS50943">
    <property type="entry name" value="HTH_CROC1"/>
    <property type="match status" value="1"/>
</dbReference>
<comment type="caution">
    <text evidence="2">The sequence shown here is derived from an EMBL/GenBank/DDBJ whole genome shotgun (WGS) entry which is preliminary data.</text>
</comment>
<protein>
    <submittedName>
        <fullName evidence="2">Transcriptional regulator with XRE-family HTH domain</fullName>
    </submittedName>
</protein>
<dbReference type="InterPro" id="IPR001387">
    <property type="entry name" value="Cro/C1-type_HTH"/>
</dbReference>
<evidence type="ECO:0000259" key="1">
    <source>
        <dbReference type="PROSITE" id="PS50943"/>
    </source>
</evidence>
<dbReference type="CDD" id="cd00093">
    <property type="entry name" value="HTH_XRE"/>
    <property type="match status" value="1"/>
</dbReference>
<dbReference type="SMART" id="SM00530">
    <property type="entry name" value="HTH_XRE"/>
    <property type="match status" value="1"/>
</dbReference>
<dbReference type="InterPro" id="IPR011990">
    <property type="entry name" value="TPR-like_helical_dom_sf"/>
</dbReference>
<reference evidence="2 3" key="1">
    <citation type="submission" date="2023-07" db="EMBL/GenBank/DDBJ databases">
        <title>Genomic Encyclopedia of Type Strains, Phase IV (KMG-IV): sequencing the most valuable type-strain genomes for metagenomic binning, comparative biology and taxonomic classification.</title>
        <authorList>
            <person name="Goeker M."/>
        </authorList>
    </citation>
    <scope>NUCLEOTIDE SEQUENCE [LARGE SCALE GENOMIC DNA]</scope>
    <source>
        <strain evidence="2 3">DSM 22170</strain>
    </source>
</reference>
<dbReference type="Gene3D" id="1.25.40.10">
    <property type="entry name" value="Tetratricopeptide repeat domain"/>
    <property type="match status" value="1"/>
</dbReference>
<dbReference type="Gene3D" id="1.10.260.40">
    <property type="entry name" value="lambda repressor-like DNA-binding domains"/>
    <property type="match status" value="1"/>
</dbReference>
<gene>
    <name evidence="2" type="ORF">JOC58_004231</name>
</gene>
<evidence type="ECO:0000313" key="2">
    <source>
        <dbReference type="EMBL" id="MDR6246300.1"/>
    </source>
</evidence>
<name>A0ABU1J468_9BACL</name>
<organism evidence="2 3">
    <name type="scientific">Paenibacillus hunanensis</name>
    <dbReference type="NCBI Taxonomy" id="539262"/>
    <lineage>
        <taxon>Bacteria</taxon>
        <taxon>Bacillati</taxon>
        <taxon>Bacillota</taxon>
        <taxon>Bacilli</taxon>
        <taxon>Bacillales</taxon>
        <taxon>Paenibacillaceae</taxon>
        <taxon>Paenibacillus</taxon>
    </lineage>
</organism>
<sequence>MLKERIQYLCDKKQLSRKELTDGLVTQAHFSNILAGRYALPEDLAEAMAQRLGVDADYIAQTDLTDTSTLQEAERIFDMLSAQASSIPEQQVNELPDRHPTLTVELTTALMKATYYQQLNDTDAYQYVHQSYLNFYLEHFGRPDQLQLPVPLHKALLFYKIQHFRSLGQYHDVLYQLELWLPLLDQGSETWLTAQQIRLEAYVHTRQFEQAKSSFEKITTHIYEQRLFHRLSGLYVLYSGYCFSMEWTQEALTALAMAEAHLVHAQHQSDTLSAIMNNRIIMLTRSGELEQAQQELDRFRQIIQMQPEETQQQWEPTLLVYHCEMALARKDWGALIPLLEKLRVCTLAIDQQMALFFYESQLSLSSGQHDSFVEQALQCLPYFEGIRQQDRLGVLYEGLATVAEEQRRYKDAALYYRKLVYLLRHA</sequence>
<dbReference type="RefSeq" id="WP_188778261.1">
    <property type="nucleotide sequence ID" value="NZ_BMMB01000015.1"/>
</dbReference>
<feature type="domain" description="HTH cro/C1-type" evidence="1">
    <location>
        <begin position="25"/>
        <end position="59"/>
    </location>
</feature>
<dbReference type="Proteomes" id="UP001185028">
    <property type="component" value="Unassembled WGS sequence"/>
</dbReference>
<evidence type="ECO:0000313" key="3">
    <source>
        <dbReference type="Proteomes" id="UP001185028"/>
    </source>
</evidence>